<evidence type="ECO:0000313" key="1">
    <source>
        <dbReference type="EMBL" id="JAH92102.1"/>
    </source>
</evidence>
<protein>
    <submittedName>
        <fullName evidence="1">Uncharacterized protein</fullName>
    </submittedName>
</protein>
<sequence length="48" mass="5983">MSLRFLYLQLYICILQCFEKNTDDVLQETLLRFFFIPMLLRGWSRFLF</sequence>
<organism evidence="1">
    <name type="scientific">Anguilla anguilla</name>
    <name type="common">European freshwater eel</name>
    <name type="synonym">Muraena anguilla</name>
    <dbReference type="NCBI Taxonomy" id="7936"/>
    <lineage>
        <taxon>Eukaryota</taxon>
        <taxon>Metazoa</taxon>
        <taxon>Chordata</taxon>
        <taxon>Craniata</taxon>
        <taxon>Vertebrata</taxon>
        <taxon>Euteleostomi</taxon>
        <taxon>Actinopterygii</taxon>
        <taxon>Neopterygii</taxon>
        <taxon>Teleostei</taxon>
        <taxon>Anguilliformes</taxon>
        <taxon>Anguillidae</taxon>
        <taxon>Anguilla</taxon>
    </lineage>
</organism>
<reference evidence="1" key="1">
    <citation type="submission" date="2014-11" db="EMBL/GenBank/DDBJ databases">
        <authorList>
            <person name="Amaro Gonzalez C."/>
        </authorList>
    </citation>
    <scope>NUCLEOTIDE SEQUENCE</scope>
</reference>
<reference evidence="1" key="2">
    <citation type="journal article" date="2015" name="Fish Shellfish Immunol.">
        <title>Early steps in the European eel (Anguilla anguilla)-Vibrio vulnificus interaction in the gills: Role of the RtxA13 toxin.</title>
        <authorList>
            <person name="Callol A."/>
            <person name="Pajuelo D."/>
            <person name="Ebbesson L."/>
            <person name="Teles M."/>
            <person name="MacKenzie S."/>
            <person name="Amaro C."/>
        </authorList>
    </citation>
    <scope>NUCLEOTIDE SEQUENCE</scope>
</reference>
<accession>A0A0E9WP10</accession>
<name>A0A0E9WP10_ANGAN</name>
<dbReference type="EMBL" id="GBXM01016475">
    <property type="protein sequence ID" value="JAH92102.1"/>
    <property type="molecule type" value="Transcribed_RNA"/>
</dbReference>
<dbReference type="AlphaFoldDB" id="A0A0E9WP10"/>
<proteinExistence type="predicted"/>